<dbReference type="AlphaFoldDB" id="A0A212LUX6"/>
<keyword evidence="4" id="KW-0812">Transmembrane</keyword>
<dbReference type="GO" id="GO:0085020">
    <property type="term" value="P:protein K6-linked ubiquitination"/>
    <property type="evidence" value="ECO:0007669"/>
    <property type="project" value="TreeGrafter"/>
</dbReference>
<dbReference type="PANTHER" id="PTHR24171:SF8">
    <property type="entry name" value="BRCA1-ASSOCIATED RING DOMAIN PROTEIN 1"/>
    <property type="match status" value="1"/>
</dbReference>
<evidence type="ECO:0000256" key="4">
    <source>
        <dbReference type="SAM" id="Phobius"/>
    </source>
</evidence>
<keyword evidence="1" id="KW-0677">Repeat</keyword>
<dbReference type="Pfam" id="PF12796">
    <property type="entry name" value="Ank_2"/>
    <property type="match status" value="1"/>
</dbReference>
<dbReference type="EMBL" id="FMJE01000003">
    <property type="protein sequence ID" value="SCM81425.1"/>
    <property type="molecule type" value="Genomic_DNA"/>
</dbReference>
<dbReference type="InterPro" id="IPR036770">
    <property type="entry name" value="Ankyrin_rpt-contain_sf"/>
</dbReference>
<dbReference type="SMART" id="SM00248">
    <property type="entry name" value="ANK"/>
    <property type="match status" value="2"/>
</dbReference>
<sequence>MWANFTAKIKAFIGQLKTIKPPAVAKPDFSGAYASAKTTLDGVTKRIEPKHLVYFALILLPAIVGLGAYYGIVDSQVKLEAAQLPENRLARMSISFTADNFVKYAGRGNKEVTALFIEAGMSPDAYRKNDGFTPLHAAAAYGQTAVVRQLLDKGADINVRDKDGQTALMKAVWNSHAKVVTALLQNGANVTVNDSSGDNVVNMARARNDRRVLTALVAAGITELKDALEKVDSVPKANEKMPGDNETKQQVVRAIPKHTQPPAVNRPSATVSQPAGQFTLATGYAGAIGVGASVDHLYQQFGKQAVSAGEEFFAGRAYPVLRAYDGQEKIPALTVYFALNKQTEDKVITAIRVFDDRYKTTQGIGVGTTLGELRQTGTLSSIQYTDTLYAVARDSKIRYELDFSTDNMPIAWLNGGDTNTLPDNMKIKSIFIF</sequence>
<keyword evidence="2 3" id="KW-0040">ANK repeat</keyword>
<gene>
    <name evidence="5" type="ORF">KL86SPO_31604</name>
</gene>
<proteinExistence type="predicted"/>
<evidence type="ECO:0000256" key="3">
    <source>
        <dbReference type="PROSITE-ProRule" id="PRU00023"/>
    </source>
</evidence>
<dbReference type="Gene3D" id="1.25.40.20">
    <property type="entry name" value="Ankyrin repeat-containing domain"/>
    <property type="match status" value="1"/>
</dbReference>
<dbReference type="PROSITE" id="PS50088">
    <property type="entry name" value="ANK_REPEAT"/>
    <property type="match status" value="2"/>
</dbReference>
<organism evidence="5">
    <name type="scientific">uncultured Sporomusa sp</name>
    <dbReference type="NCBI Taxonomy" id="307249"/>
    <lineage>
        <taxon>Bacteria</taxon>
        <taxon>Bacillati</taxon>
        <taxon>Bacillota</taxon>
        <taxon>Negativicutes</taxon>
        <taxon>Selenomonadales</taxon>
        <taxon>Sporomusaceae</taxon>
        <taxon>Sporomusa</taxon>
        <taxon>environmental samples</taxon>
    </lineage>
</organism>
<evidence type="ECO:0000256" key="1">
    <source>
        <dbReference type="ARBA" id="ARBA00022737"/>
    </source>
</evidence>
<feature type="repeat" description="ANK" evidence="3">
    <location>
        <begin position="130"/>
        <end position="162"/>
    </location>
</feature>
<protein>
    <submittedName>
        <fullName evidence="5">Ankyrin repeat-containing domain-containing protein</fullName>
    </submittedName>
</protein>
<name>A0A212LUX6_9FIRM</name>
<evidence type="ECO:0000256" key="2">
    <source>
        <dbReference type="ARBA" id="ARBA00023043"/>
    </source>
</evidence>
<keyword evidence="4" id="KW-1133">Transmembrane helix</keyword>
<feature type="repeat" description="ANK" evidence="3">
    <location>
        <begin position="163"/>
        <end position="195"/>
    </location>
</feature>
<evidence type="ECO:0000313" key="5">
    <source>
        <dbReference type="EMBL" id="SCM81425.1"/>
    </source>
</evidence>
<dbReference type="PRINTS" id="PR01415">
    <property type="entry name" value="ANKYRIN"/>
</dbReference>
<dbReference type="RefSeq" id="WP_288184456.1">
    <property type="nucleotide sequence ID" value="NZ_LT608335.1"/>
</dbReference>
<dbReference type="PROSITE" id="PS50297">
    <property type="entry name" value="ANK_REP_REGION"/>
    <property type="match status" value="2"/>
</dbReference>
<reference evidence="5" key="1">
    <citation type="submission" date="2016-08" db="EMBL/GenBank/DDBJ databases">
        <authorList>
            <person name="Seilhamer J.J."/>
        </authorList>
    </citation>
    <scope>NUCLEOTIDE SEQUENCE</scope>
    <source>
        <strain evidence="5">86</strain>
    </source>
</reference>
<accession>A0A212LUX6</accession>
<dbReference type="GO" id="GO:0004842">
    <property type="term" value="F:ubiquitin-protein transferase activity"/>
    <property type="evidence" value="ECO:0007669"/>
    <property type="project" value="TreeGrafter"/>
</dbReference>
<dbReference type="SUPFAM" id="SSF48403">
    <property type="entry name" value="Ankyrin repeat"/>
    <property type="match status" value="1"/>
</dbReference>
<keyword evidence="4" id="KW-0472">Membrane</keyword>
<dbReference type="PANTHER" id="PTHR24171">
    <property type="entry name" value="ANKYRIN REPEAT DOMAIN-CONTAINING PROTEIN 39-RELATED"/>
    <property type="match status" value="1"/>
</dbReference>
<feature type="transmembrane region" description="Helical" evidence="4">
    <location>
        <begin position="52"/>
        <end position="72"/>
    </location>
</feature>
<dbReference type="InterPro" id="IPR002110">
    <property type="entry name" value="Ankyrin_rpt"/>
</dbReference>